<evidence type="ECO:0000313" key="6">
    <source>
        <dbReference type="EMBL" id="KRG65544.1"/>
    </source>
</evidence>
<dbReference type="GO" id="GO:0005886">
    <property type="term" value="C:plasma membrane"/>
    <property type="evidence" value="ECO:0007669"/>
    <property type="project" value="TreeGrafter"/>
</dbReference>
<dbReference type="Proteomes" id="UP000050864">
    <property type="component" value="Unassembled WGS sequence"/>
</dbReference>
<dbReference type="GO" id="GO:0005524">
    <property type="term" value="F:ATP binding"/>
    <property type="evidence" value="ECO:0007669"/>
    <property type="project" value="UniProtKB-KW"/>
</dbReference>
<evidence type="ECO:0000259" key="5">
    <source>
        <dbReference type="PROSITE" id="PS50893"/>
    </source>
</evidence>
<dbReference type="PANTHER" id="PTHR24220">
    <property type="entry name" value="IMPORT ATP-BINDING PROTEIN"/>
    <property type="match status" value="1"/>
</dbReference>
<keyword evidence="7" id="KW-1185">Reference proteome</keyword>
<comment type="caution">
    <text evidence="6">The sequence shown here is derived from an EMBL/GenBank/DDBJ whole genome shotgun (WGS) entry which is preliminary data.</text>
</comment>
<dbReference type="InterPro" id="IPR027417">
    <property type="entry name" value="P-loop_NTPase"/>
</dbReference>
<dbReference type="InterPro" id="IPR003593">
    <property type="entry name" value="AAA+_ATPase"/>
</dbReference>
<dbReference type="EMBL" id="LDJI01000006">
    <property type="protein sequence ID" value="KRG65544.1"/>
    <property type="molecule type" value="Genomic_DNA"/>
</dbReference>
<dbReference type="GO" id="GO:0022857">
    <property type="term" value="F:transmembrane transporter activity"/>
    <property type="evidence" value="ECO:0007669"/>
    <property type="project" value="TreeGrafter"/>
</dbReference>
<organism evidence="6 7">
    <name type="scientific">Stenotrophomonas humi</name>
    <dbReference type="NCBI Taxonomy" id="405444"/>
    <lineage>
        <taxon>Bacteria</taxon>
        <taxon>Pseudomonadati</taxon>
        <taxon>Pseudomonadota</taxon>
        <taxon>Gammaproteobacteria</taxon>
        <taxon>Lysobacterales</taxon>
        <taxon>Lysobacteraceae</taxon>
        <taxon>Stenotrophomonas</taxon>
    </lineage>
</organism>
<reference evidence="6 7" key="1">
    <citation type="submission" date="2015-05" db="EMBL/GenBank/DDBJ databases">
        <title>Genome sequencing and analysis of members of genus Stenotrophomonas.</title>
        <authorList>
            <person name="Patil P.P."/>
            <person name="Midha S."/>
            <person name="Patil P.B."/>
        </authorList>
    </citation>
    <scope>NUCLEOTIDE SEQUENCE [LARGE SCALE GENOMIC DNA]</scope>
    <source>
        <strain evidence="6 7">DSM 18929</strain>
    </source>
</reference>
<dbReference type="PATRIC" id="fig|405444.3.peg.3273"/>
<dbReference type="Gene3D" id="3.40.50.300">
    <property type="entry name" value="P-loop containing nucleotide triphosphate hydrolases"/>
    <property type="match status" value="1"/>
</dbReference>
<dbReference type="SUPFAM" id="SSF52540">
    <property type="entry name" value="P-loop containing nucleoside triphosphate hydrolases"/>
    <property type="match status" value="1"/>
</dbReference>
<dbReference type="GO" id="GO:1902495">
    <property type="term" value="C:transmembrane transporter complex"/>
    <property type="evidence" value="ECO:0007669"/>
    <property type="project" value="UniProtKB-ARBA"/>
</dbReference>
<evidence type="ECO:0000256" key="3">
    <source>
        <dbReference type="ARBA" id="ARBA00022840"/>
    </source>
</evidence>
<protein>
    <submittedName>
        <fullName evidence="6">ABC transporter ATP-binding protein</fullName>
    </submittedName>
</protein>
<accession>A0A0R0CKX4</accession>
<dbReference type="InterPro" id="IPR017871">
    <property type="entry name" value="ABC_transporter-like_CS"/>
</dbReference>
<dbReference type="AlphaFoldDB" id="A0A0R0CKX4"/>
<keyword evidence="1" id="KW-0813">Transport</keyword>
<dbReference type="InterPro" id="IPR017911">
    <property type="entry name" value="MacB-like_ATP-bd"/>
</dbReference>
<dbReference type="FunFam" id="3.40.50.300:FF:000032">
    <property type="entry name" value="Export ABC transporter ATP-binding protein"/>
    <property type="match status" value="1"/>
</dbReference>
<proteinExistence type="inferred from homology"/>
<dbReference type="InterPro" id="IPR015854">
    <property type="entry name" value="ABC_transpr_LolD-like"/>
</dbReference>
<gene>
    <name evidence="6" type="ORF">ABB26_03050</name>
</gene>
<evidence type="ECO:0000256" key="2">
    <source>
        <dbReference type="ARBA" id="ARBA00022741"/>
    </source>
</evidence>
<evidence type="ECO:0000256" key="4">
    <source>
        <dbReference type="ARBA" id="ARBA00038388"/>
    </source>
</evidence>
<sequence>MSTLVSLRNITKTYQRGPEKVQVLHGIDLDITRGDFVALMGPSGSGKTTLLNLIGGLDTPTGGEINIEDQRIDQLGAGQLSTWRSHHVGFVFQFYNLMPMLTAQKNVELPLLLTNLSAADRKRRAQIALTLVGLADRRDHRPNELSGGQQQRVAIARAIVSDPTFLICDEPTGDLDRQSAEEVLGLLQLLNREHGKTIIMVTHDPKAAEYATHTVHLDKGELVDAPVH</sequence>
<dbReference type="Pfam" id="PF00005">
    <property type="entry name" value="ABC_tran"/>
    <property type="match status" value="1"/>
</dbReference>
<evidence type="ECO:0000256" key="1">
    <source>
        <dbReference type="ARBA" id="ARBA00022448"/>
    </source>
</evidence>
<name>A0A0R0CKX4_9GAMM</name>
<dbReference type="SMART" id="SM00382">
    <property type="entry name" value="AAA"/>
    <property type="match status" value="1"/>
</dbReference>
<dbReference type="CDD" id="cd03255">
    <property type="entry name" value="ABC_MJ0796_LolCDE_FtsE"/>
    <property type="match status" value="1"/>
</dbReference>
<comment type="similarity">
    <text evidence="4">Belongs to the ABC transporter superfamily. Macrolide exporter (TC 3.A.1.122) family.</text>
</comment>
<dbReference type="PANTHER" id="PTHR24220:SF452">
    <property type="entry name" value="ABC TRANSPORTER ATP-BINDING PROTEIN"/>
    <property type="match status" value="1"/>
</dbReference>
<evidence type="ECO:0000313" key="7">
    <source>
        <dbReference type="Proteomes" id="UP000050864"/>
    </source>
</evidence>
<dbReference type="PROSITE" id="PS50893">
    <property type="entry name" value="ABC_TRANSPORTER_2"/>
    <property type="match status" value="1"/>
</dbReference>
<feature type="domain" description="ABC transporter" evidence="5">
    <location>
        <begin position="5"/>
        <end position="227"/>
    </location>
</feature>
<keyword evidence="2" id="KW-0547">Nucleotide-binding</keyword>
<dbReference type="GO" id="GO:0016887">
    <property type="term" value="F:ATP hydrolysis activity"/>
    <property type="evidence" value="ECO:0007669"/>
    <property type="project" value="InterPro"/>
</dbReference>
<keyword evidence="3 6" id="KW-0067">ATP-binding</keyword>
<dbReference type="STRING" id="405444.ABB26_03050"/>
<dbReference type="RefSeq" id="WP_057632105.1">
    <property type="nucleotide sequence ID" value="NZ_LDJI01000006.1"/>
</dbReference>
<dbReference type="PROSITE" id="PS00211">
    <property type="entry name" value="ABC_TRANSPORTER_1"/>
    <property type="match status" value="1"/>
</dbReference>
<dbReference type="InterPro" id="IPR003439">
    <property type="entry name" value="ABC_transporter-like_ATP-bd"/>
</dbReference>
<dbReference type="OrthoDB" id="9783924at2"/>